<protein>
    <recommendedName>
        <fullName evidence="13">Crossover junction endonuclease MUS81</fullName>
        <ecNumber evidence="13">3.1.22.-</ecNumber>
    </recommendedName>
</protein>
<evidence type="ECO:0000313" key="16">
    <source>
        <dbReference type="Proteomes" id="UP000838878"/>
    </source>
</evidence>
<dbReference type="Gene3D" id="1.10.150.110">
    <property type="entry name" value="DNA polymerase beta, N-terminal domain-like"/>
    <property type="match status" value="1"/>
</dbReference>
<comment type="function">
    <text evidence="13">Interacts with EME1 to form a DNA structure-specific endonuclease with substrate preference for branched DNA structures with a 5'-end at the branch nick. Typical substrates include 3'-flap structures, D-loops, replication forks and nicked Holliday junctions. May be required in mitosis for the processing of stalled or collapsed replication fork intermediates. May be required in meiosis for the repair of meiosis-specific double strand breaks subsequent to single-end invasion (SEI).</text>
</comment>
<evidence type="ECO:0000256" key="1">
    <source>
        <dbReference type="ARBA" id="ARBA00001946"/>
    </source>
</evidence>
<dbReference type="CDD" id="cd21036">
    <property type="entry name" value="WH_MUS81"/>
    <property type="match status" value="1"/>
</dbReference>
<keyword evidence="5 13" id="KW-0479">Metal-binding</keyword>
<dbReference type="Pfam" id="PF02732">
    <property type="entry name" value="ERCC4"/>
    <property type="match status" value="1"/>
</dbReference>
<keyword evidence="4 13" id="KW-0540">Nuclease</keyword>
<keyword evidence="16" id="KW-1185">Reference proteome</keyword>
<dbReference type="GO" id="GO:0031573">
    <property type="term" value="P:mitotic intra-S DNA damage checkpoint signaling"/>
    <property type="evidence" value="ECO:0007669"/>
    <property type="project" value="TreeGrafter"/>
</dbReference>
<evidence type="ECO:0000256" key="9">
    <source>
        <dbReference type="ARBA" id="ARBA00022842"/>
    </source>
</evidence>
<dbReference type="SMART" id="SM00891">
    <property type="entry name" value="ERCC4"/>
    <property type="match status" value="1"/>
</dbReference>
<evidence type="ECO:0000256" key="10">
    <source>
        <dbReference type="ARBA" id="ARBA00023172"/>
    </source>
</evidence>
<dbReference type="Gene3D" id="1.10.150.670">
    <property type="entry name" value="Crossover junction endonuclease EME1, DNA-binding domain"/>
    <property type="match status" value="1"/>
</dbReference>
<evidence type="ECO:0000256" key="7">
    <source>
        <dbReference type="ARBA" id="ARBA00022763"/>
    </source>
</evidence>
<dbReference type="GO" id="GO:0005634">
    <property type="term" value="C:nucleus"/>
    <property type="evidence" value="ECO:0007669"/>
    <property type="project" value="UniProtKB-SubCell"/>
</dbReference>
<dbReference type="InterPro" id="IPR027421">
    <property type="entry name" value="DNA_pol_lamdba_lyase_dom_sf"/>
</dbReference>
<dbReference type="FunFam" id="3.40.50.10130:FF:000003">
    <property type="entry name" value="Crossover junction endonuclease MUS81"/>
    <property type="match status" value="1"/>
</dbReference>
<evidence type="ECO:0000256" key="3">
    <source>
        <dbReference type="ARBA" id="ARBA00010015"/>
    </source>
</evidence>
<reference evidence="15" key="1">
    <citation type="submission" date="2021-12" db="EMBL/GenBank/DDBJ databases">
        <authorList>
            <person name="Martin H S."/>
        </authorList>
    </citation>
    <scope>NUCLEOTIDE SEQUENCE</scope>
</reference>
<dbReference type="SUPFAM" id="SSF52980">
    <property type="entry name" value="Restriction endonuclease-like"/>
    <property type="match status" value="1"/>
</dbReference>
<dbReference type="GO" id="GO:0008821">
    <property type="term" value="F:crossover junction DNA endonuclease activity"/>
    <property type="evidence" value="ECO:0007669"/>
    <property type="project" value="UniProtKB-UniRule"/>
</dbReference>
<dbReference type="AlphaFoldDB" id="A0A8J9Y752"/>
<keyword evidence="12 13" id="KW-0539">Nucleus</keyword>
<dbReference type="InterPro" id="IPR006166">
    <property type="entry name" value="ERCC4_domain"/>
</dbReference>
<dbReference type="Gene3D" id="3.40.50.10130">
    <property type="match status" value="1"/>
</dbReference>
<dbReference type="Pfam" id="PF21136">
    <property type="entry name" value="WHD_MUS81"/>
    <property type="match status" value="1"/>
</dbReference>
<dbReference type="GO" id="GO:0003677">
    <property type="term" value="F:DNA binding"/>
    <property type="evidence" value="ECO:0007669"/>
    <property type="project" value="UniProtKB-UniRule"/>
</dbReference>
<dbReference type="GO" id="GO:0006308">
    <property type="term" value="P:DNA catabolic process"/>
    <property type="evidence" value="ECO:0007669"/>
    <property type="project" value="UniProtKB-UniRule"/>
</dbReference>
<dbReference type="GO" id="GO:0048476">
    <property type="term" value="C:Holliday junction resolvase complex"/>
    <property type="evidence" value="ECO:0007669"/>
    <property type="project" value="UniProtKB-UniRule"/>
</dbReference>
<dbReference type="InterPro" id="IPR011335">
    <property type="entry name" value="Restrct_endonuc-II-like"/>
</dbReference>
<dbReference type="SUPFAM" id="SSF47802">
    <property type="entry name" value="DNA polymerase beta, N-terminal domain-like"/>
    <property type="match status" value="1"/>
</dbReference>
<dbReference type="EC" id="3.1.22.-" evidence="13"/>
<sequence>MNSVNGKRITYKRTRPNPLFQDWLQELHEEAKAKKSKLEIMLNEALESLSKYPLSLQSGAECAILRGFDKRLCLYIDKRLEAYKTFNIDFENELCTVDFIESPQDSQNSQSSSYLLNNSQQLEHKTKLKQYPKDVCTAVSPAKRKSKVKYKPVFKSGSYAILMALLDHTTNSSKQSLGKDELINIAQKYCEESFTKPKPETHYTAWSNMKRLVTKGLVKKTGHKKSQFSLTEEGITLANELLIDTQNTPSMNDIIFKDNTYSKEISINSDIIVLDDIITKIDNNKVNKKKDFEVLSSDKLIEMEPSSFDIILLIDKNETAGVSKKNDPTVAQFNKYPDLKHEYRSLKVGDFTWIARHKISNQELVLPYIVERKRMDDLGASIKDGRFHEQKFRLRKCGLNHVIYMVENYGSNKHVGLPIQTLMQALANTRVQDGFKVHVTDSLTNSARFLAMMTLRLTFEYKDISLKGHNKEAKEDILTTFEYFNKASLKNKPLSVTDTFIKLLLQLKGVSVEKALAITNMYKTPKLLFKAYDCCDQKEGEMLLANLRCGEMSRNVGPAVSKAIYQLFSFKSFS</sequence>
<dbReference type="Pfam" id="PF21292">
    <property type="entry name" value="EME1-MUS81_C"/>
    <property type="match status" value="1"/>
</dbReference>
<evidence type="ECO:0000256" key="4">
    <source>
        <dbReference type="ARBA" id="ARBA00022722"/>
    </source>
</evidence>
<dbReference type="PANTHER" id="PTHR13451">
    <property type="entry name" value="CLASS II CROSSOVER JUNCTION ENDONUCLEASE MUS81"/>
    <property type="match status" value="1"/>
</dbReference>
<dbReference type="GO" id="GO:0046872">
    <property type="term" value="F:metal ion binding"/>
    <property type="evidence" value="ECO:0007669"/>
    <property type="project" value="UniProtKB-UniRule"/>
</dbReference>
<evidence type="ECO:0000256" key="13">
    <source>
        <dbReference type="RuleBase" id="RU369042"/>
    </source>
</evidence>
<dbReference type="Gene3D" id="1.10.10.10">
    <property type="entry name" value="Winged helix-like DNA-binding domain superfamily/Winged helix DNA-binding domain"/>
    <property type="match status" value="1"/>
</dbReference>
<proteinExistence type="inferred from homology"/>
<evidence type="ECO:0000256" key="12">
    <source>
        <dbReference type="ARBA" id="ARBA00023242"/>
    </source>
</evidence>
<evidence type="ECO:0000313" key="15">
    <source>
        <dbReference type="EMBL" id="CAH0719879.1"/>
    </source>
</evidence>
<feature type="domain" description="ERCC4" evidence="14">
    <location>
        <begin position="311"/>
        <end position="410"/>
    </location>
</feature>
<evidence type="ECO:0000256" key="2">
    <source>
        <dbReference type="ARBA" id="ARBA00004123"/>
    </source>
</evidence>
<evidence type="ECO:0000256" key="6">
    <source>
        <dbReference type="ARBA" id="ARBA00022759"/>
    </source>
</evidence>
<dbReference type="Pfam" id="PF14716">
    <property type="entry name" value="HHH_8"/>
    <property type="match status" value="1"/>
</dbReference>
<keyword evidence="10 13" id="KW-0233">DNA recombination</keyword>
<comment type="similarity">
    <text evidence="3 13">Belongs to the XPF family.</text>
</comment>
<feature type="non-terminal residue" evidence="15">
    <location>
        <position position="574"/>
    </location>
</feature>
<dbReference type="PANTHER" id="PTHR13451:SF0">
    <property type="entry name" value="CROSSOVER JUNCTION ENDONUCLEASE MUS81"/>
    <property type="match status" value="1"/>
</dbReference>
<keyword evidence="6 13" id="KW-0255">Endonuclease</keyword>
<dbReference type="FunFam" id="1.10.10.10:FF:000307">
    <property type="entry name" value="Crossover junction endonuclease MUS81"/>
    <property type="match status" value="1"/>
</dbReference>
<dbReference type="OrthoDB" id="5963188at2759"/>
<dbReference type="InterPro" id="IPR042530">
    <property type="entry name" value="EME1/EME2_C"/>
</dbReference>
<evidence type="ECO:0000259" key="14">
    <source>
        <dbReference type="SMART" id="SM00891"/>
    </source>
</evidence>
<dbReference type="EMBL" id="OV170234">
    <property type="protein sequence ID" value="CAH0719879.1"/>
    <property type="molecule type" value="Genomic_DNA"/>
</dbReference>
<comment type="subcellular location">
    <subcellularLocation>
        <location evidence="2 13">Nucleus</location>
    </subcellularLocation>
</comment>
<dbReference type="InterPro" id="IPR047416">
    <property type="entry name" value="XPF_nuclease_Mus81"/>
</dbReference>
<dbReference type="InterPro" id="IPR010996">
    <property type="entry name" value="HHH_MUS81"/>
</dbReference>
<name>A0A8J9Y752_9NEOP</name>
<keyword evidence="7 13" id="KW-0227">DNA damage</keyword>
<dbReference type="Proteomes" id="UP000838878">
    <property type="component" value="Chromosome 14"/>
</dbReference>
<keyword evidence="9 13" id="KW-0460">Magnesium</keyword>
<dbReference type="InterPro" id="IPR036388">
    <property type="entry name" value="WH-like_DNA-bd_sf"/>
</dbReference>
<dbReference type="GO" id="GO:0000727">
    <property type="term" value="P:double-strand break repair via break-induced replication"/>
    <property type="evidence" value="ECO:0007669"/>
    <property type="project" value="UniProtKB-UniRule"/>
</dbReference>
<gene>
    <name evidence="15" type="ORF">BINO364_LOCUS6171</name>
</gene>
<dbReference type="InterPro" id="IPR047417">
    <property type="entry name" value="WHD_MUS81"/>
</dbReference>
<accession>A0A8J9Y752</accession>
<comment type="cofactor">
    <cofactor evidence="1 13">
        <name>Mg(2+)</name>
        <dbReference type="ChEBI" id="CHEBI:18420"/>
    </cofactor>
</comment>
<dbReference type="CDD" id="cd20074">
    <property type="entry name" value="XPF_nuclease_Mus81"/>
    <property type="match status" value="1"/>
</dbReference>
<keyword evidence="11 13" id="KW-0234">DNA repair</keyword>
<evidence type="ECO:0000256" key="8">
    <source>
        <dbReference type="ARBA" id="ARBA00022801"/>
    </source>
</evidence>
<dbReference type="GO" id="GO:0000712">
    <property type="term" value="P:resolution of meiotic recombination intermediates"/>
    <property type="evidence" value="ECO:0007669"/>
    <property type="project" value="TreeGrafter"/>
</dbReference>
<evidence type="ECO:0000256" key="11">
    <source>
        <dbReference type="ARBA" id="ARBA00023204"/>
    </source>
</evidence>
<evidence type="ECO:0000256" key="5">
    <source>
        <dbReference type="ARBA" id="ARBA00022723"/>
    </source>
</evidence>
<keyword evidence="8 13" id="KW-0378">Hydrolase</keyword>
<dbReference type="GO" id="GO:0048257">
    <property type="term" value="F:3'-flap endonuclease activity"/>
    <property type="evidence" value="ECO:0007669"/>
    <property type="project" value="TreeGrafter"/>
</dbReference>
<comment type="subunit">
    <text evidence="13">Interacts with EME1.</text>
</comment>
<dbReference type="InterPro" id="IPR033309">
    <property type="entry name" value="Mus81"/>
</dbReference>
<organism evidence="15 16">
    <name type="scientific">Brenthis ino</name>
    <name type="common">lesser marbled fritillary</name>
    <dbReference type="NCBI Taxonomy" id="405034"/>
    <lineage>
        <taxon>Eukaryota</taxon>
        <taxon>Metazoa</taxon>
        <taxon>Ecdysozoa</taxon>
        <taxon>Arthropoda</taxon>
        <taxon>Hexapoda</taxon>
        <taxon>Insecta</taxon>
        <taxon>Pterygota</taxon>
        <taxon>Neoptera</taxon>
        <taxon>Endopterygota</taxon>
        <taxon>Lepidoptera</taxon>
        <taxon>Glossata</taxon>
        <taxon>Ditrysia</taxon>
        <taxon>Papilionoidea</taxon>
        <taxon>Nymphalidae</taxon>
        <taxon>Heliconiinae</taxon>
        <taxon>Argynnini</taxon>
        <taxon>Brenthis</taxon>
    </lineage>
</organism>